<dbReference type="Gene3D" id="2.170.130.10">
    <property type="entry name" value="TonB-dependent receptor, plug domain"/>
    <property type="match status" value="1"/>
</dbReference>
<evidence type="ECO:0000256" key="7">
    <source>
        <dbReference type="ARBA" id="ARBA00023237"/>
    </source>
</evidence>
<evidence type="ECO:0000313" key="13">
    <source>
        <dbReference type="EMBL" id="AIT07312.1"/>
    </source>
</evidence>
<dbReference type="PROSITE" id="PS52016">
    <property type="entry name" value="TONB_DEPENDENT_REC_3"/>
    <property type="match status" value="1"/>
</dbReference>
<evidence type="ECO:0000256" key="3">
    <source>
        <dbReference type="ARBA" id="ARBA00022452"/>
    </source>
</evidence>
<dbReference type="STRING" id="1549858.MC45_14070"/>
<dbReference type="AlphaFoldDB" id="A0A097EIC1"/>
<keyword evidence="2 8" id="KW-0813">Transport</keyword>
<keyword evidence="10" id="KW-0732">Signal</keyword>
<feature type="chain" id="PRO_5001934224" evidence="10">
    <location>
        <begin position="31"/>
        <end position="1023"/>
    </location>
</feature>
<evidence type="ECO:0000313" key="14">
    <source>
        <dbReference type="Proteomes" id="UP000033200"/>
    </source>
</evidence>
<keyword evidence="6 8" id="KW-0472">Membrane</keyword>
<evidence type="ECO:0000256" key="6">
    <source>
        <dbReference type="ARBA" id="ARBA00023136"/>
    </source>
</evidence>
<dbReference type="InterPro" id="IPR039426">
    <property type="entry name" value="TonB-dep_rcpt-like"/>
</dbReference>
<feature type="domain" description="TonB-dependent receptor-like beta-barrel" evidence="11">
    <location>
        <begin position="502"/>
        <end position="984"/>
    </location>
</feature>
<evidence type="ECO:0000256" key="10">
    <source>
        <dbReference type="SAM" id="SignalP"/>
    </source>
</evidence>
<comment type="similarity">
    <text evidence="8 9">Belongs to the TonB-dependent receptor family.</text>
</comment>
<dbReference type="KEGG" id="stax:MC45_14070"/>
<name>A0A097EIC1_9SPHN</name>
<feature type="domain" description="TonB-dependent receptor plug" evidence="12">
    <location>
        <begin position="76"/>
        <end position="192"/>
    </location>
</feature>
<dbReference type="eggNOG" id="COG1629">
    <property type="taxonomic scope" value="Bacteria"/>
</dbReference>
<keyword evidence="13" id="KW-0675">Receptor</keyword>
<accession>A0A097EIC1</accession>
<keyword evidence="7 8" id="KW-0998">Cell outer membrane</keyword>
<organism evidence="13 14">
    <name type="scientific">Sphingomonas taxi</name>
    <dbReference type="NCBI Taxonomy" id="1549858"/>
    <lineage>
        <taxon>Bacteria</taxon>
        <taxon>Pseudomonadati</taxon>
        <taxon>Pseudomonadota</taxon>
        <taxon>Alphaproteobacteria</taxon>
        <taxon>Sphingomonadales</taxon>
        <taxon>Sphingomonadaceae</taxon>
        <taxon>Sphingomonas</taxon>
    </lineage>
</organism>
<evidence type="ECO:0000256" key="2">
    <source>
        <dbReference type="ARBA" id="ARBA00022448"/>
    </source>
</evidence>
<evidence type="ECO:0000256" key="9">
    <source>
        <dbReference type="RuleBase" id="RU003357"/>
    </source>
</evidence>
<dbReference type="PANTHER" id="PTHR47234:SF1">
    <property type="entry name" value="TONB-DEPENDENT RECEPTOR"/>
    <property type="match status" value="1"/>
</dbReference>
<dbReference type="EMBL" id="CP009571">
    <property type="protein sequence ID" value="AIT07312.1"/>
    <property type="molecule type" value="Genomic_DNA"/>
</dbReference>
<sequence>MFTIHRSTRKAALLAAVTPFAMLYAGAVSAQTAPEGASTDAASIAQQTQGTEAADDQAGNDIVVTGSIIRGTDAGPSPVSTITTENLDARGINTVQAGIQALSSNNGPALTNSFTANGAFASGASSVSLRGLSTNSTLVLFDGLRAAYYPLSDDGSRNFVDLNTIPDDIVERVDVLRDGASSSYGADAIAGVVNIITKRSFQGVTGRVEAGIAERGYNANQRLSLTAGTGDLDEKGYNAYVSGFYYRAEGVQSKSLPAPFNSSDERGLCGDRTGTRVCGPNNVANGLDANGSFTNGFAIGTGNFYVRPANATNTTALGRYQLLNPTAGCRVGTPYNPTAAELALPINATAPGTVCQVDTQNLYGNVTPDQERFGGSARFTAKVGDTSEAYFQVNFQQSTASYTGVPATIRANAPAGILFPQYSTSQNATAAIDPRSAILALPVYICARGTATCNATNGTLNPNNPFAASGQVARLVGTLANEREFNETRSRVYRAAMGINGTIFGDVDYRADATAMHTDLRRRTDGYVYIQHLLDVIADGSYNFVNPELNSQATLDYLTPQNITNSSSDLYQAQFTLGKALFALPGGDLRVAVGGSVFYEAVDAPSGNPDTNGPTQRYFRQNAFGTSGNRTVTSAFGEINAPILDQLTLNASGRYDHYSTGQSNFSPKFGAIFTPIQQVTVRGTYSRGFRIPSFGEANALPTTGYVTQQLSSIPAAFLSQYSTNPGAGQICTANTPNNCSGYITAYSIGQTTLASPDLKPEKSRSFTAGIKFEPIRSLSLTVDYYNIKKTGAITTPDLSPAIAAYYAGQAIPTGFEVIPDAVDVNNPTARPKIAFVRSQLINAQTIKSEGIDFGANGFVDFGGVKWTTNLNASLILELSTTVDGVRQTYVDTLGNFNLTAGSGTFEWKGNWSNTFDFGDLALTGTVNYTSGYDLSAMDQGDAYKDCGQAPAYSGCRVKSYITADANATFKVNDKFSFYVNALNIFNRLPPIDPVTYGAYLYNAVQGGEGIFGRSYRAGAKFNF</sequence>
<keyword evidence="4 8" id="KW-0812">Transmembrane</keyword>
<dbReference type="InterPro" id="IPR036942">
    <property type="entry name" value="Beta-barrel_TonB_sf"/>
</dbReference>
<evidence type="ECO:0000256" key="4">
    <source>
        <dbReference type="ARBA" id="ARBA00022692"/>
    </source>
</evidence>
<dbReference type="Proteomes" id="UP000033200">
    <property type="component" value="Chromosome"/>
</dbReference>
<evidence type="ECO:0000259" key="11">
    <source>
        <dbReference type="Pfam" id="PF00593"/>
    </source>
</evidence>
<dbReference type="Pfam" id="PF07715">
    <property type="entry name" value="Plug"/>
    <property type="match status" value="1"/>
</dbReference>
<dbReference type="RefSeq" id="WP_038664408.1">
    <property type="nucleotide sequence ID" value="NZ_CP009571.1"/>
</dbReference>
<protein>
    <submittedName>
        <fullName evidence="13">TonB-dependent receptor</fullName>
    </submittedName>
</protein>
<dbReference type="SUPFAM" id="SSF56935">
    <property type="entry name" value="Porins"/>
    <property type="match status" value="1"/>
</dbReference>
<proteinExistence type="inferred from homology"/>
<dbReference type="Pfam" id="PF00593">
    <property type="entry name" value="TonB_dep_Rec_b-barrel"/>
    <property type="match status" value="1"/>
</dbReference>
<feature type="signal peptide" evidence="10">
    <location>
        <begin position="1"/>
        <end position="30"/>
    </location>
</feature>
<dbReference type="InterPro" id="IPR037066">
    <property type="entry name" value="Plug_dom_sf"/>
</dbReference>
<dbReference type="InterPro" id="IPR012910">
    <property type="entry name" value="Plug_dom"/>
</dbReference>
<comment type="subcellular location">
    <subcellularLocation>
        <location evidence="1 8">Cell outer membrane</location>
        <topology evidence="1 8">Multi-pass membrane protein</topology>
    </subcellularLocation>
</comment>
<evidence type="ECO:0000259" key="12">
    <source>
        <dbReference type="Pfam" id="PF07715"/>
    </source>
</evidence>
<dbReference type="GO" id="GO:0009279">
    <property type="term" value="C:cell outer membrane"/>
    <property type="evidence" value="ECO:0007669"/>
    <property type="project" value="UniProtKB-SubCell"/>
</dbReference>
<keyword evidence="14" id="KW-1185">Reference proteome</keyword>
<keyword evidence="5 9" id="KW-0798">TonB box</keyword>
<gene>
    <name evidence="13" type="ORF">MC45_14070</name>
</gene>
<dbReference type="PANTHER" id="PTHR47234">
    <property type="match status" value="1"/>
</dbReference>
<reference evidence="13 14" key="1">
    <citation type="submission" date="2014-09" db="EMBL/GenBank/DDBJ databases">
        <title>Using Illumina technology Improving SMRT sequencing Genome Assembly by RASTools.</title>
        <authorList>
            <person name="Zhou Y."/>
            <person name="Ma T."/>
            <person name="Liu T."/>
        </authorList>
    </citation>
    <scope>NUCLEOTIDE SEQUENCE [LARGE SCALE GENOMIC DNA]</scope>
    <source>
        <strain evidence="13 14">ATCC 55669</strain>
    </source>
</reference>
<dbReference type="eggNOG" id="COG4771">
    <property type="taxonomic scope" value="Bacteria"/>
</dbReference>
<dbReference type="InterPro" id="IPR000531">
    <property type="entry name" value="Beta-barrel_TonB"/>
</dbReference>
<keyword evidence="3 8" id="KW-1134">Transmembrane beta strand</keyword>
<dbReference type="HOGENOM" id="CLU_010745_0_1_5"/>
<dbReference type="Gene3D" id="2.40.170.20">
    <property type="entry name" value="TonB-dependent receptor, beta-barrel domain"/>
    <property type="match status" value="1"/>
</dbReference>
<evidence type="ECO:0000256" key="5">
    <source>
        <dbReference type="ARBA" id="ARBA00023077"/>
    </source>
</evidence>
<evidence type="ECO:0000256" key="8">
    <source>
        <dbReference type="PROSITE-ProRule" id="PRU01360"/>
    </source>
</evidence>
<evidence type="ECO:0000256" key="1">
    <source>
        <dbReference type="ARBA" id="ARBA00004571"/>
    </source>
</evidence>